<protein>
    <submittedName>
        <fullName evidence="1">Uncharacterized protein</fullName>
    </submittedName>
</protein>
<evidence type="ECO:0000313" key="1">
    <source>
        <dbReference type="EMBL" id="KTB36845.1"/>
    </source>
</evidence>
<dbReference type="EMBL" id="LATX01001880">
    <property type="protein sequence ID" value="KTB36845.1"/>
    <property type="molecule type" value="Genomic_DNA"/>
</dbReference>
<comment type="caution">
    <text evidence="1">The sequence shown here is derived from an EMBL/GenBank/DDBJ whole genome shotgun (WGS) entry which is preliminary data.</text>
</comment>
<dbReference type="AlphaFoldDB" id="A0A0W0FKL0"/>
<organism evidence="1 2">
    <name type="scientific">Moniliophthora roreri</name>
    <name type="common">Frosty pod rot fungus</name>
    <name type="synonym">Monilia roreri</name>
    <dbReference type="NCBI Taxonomy" id="221103"/>
    <lineage>
        <taxon>Eukaryota</taxon>
        <taxon>Fungi</taxon>
        <taxon>Dikarya</taxon>
        <taxon>Basidiomycota</taxon>
        <taxon>Agaricomycotina</taxon>
        <taxon>Agaricomycetes</taxon>
        <taxon>Agaricomycetidae</taxon>
        <taxon>Agaricales</taxon>
        <taxon>Marasmiineae</taxon>
        <taxon>Marasmiaceae</taxon>
        <taxon>Moniliophthora</taxon>
    </lineage>
</organism>
<name>A0A0W0FKL0_MONRR</name>
<dbReference type="eggNOG" id="ENOG502S7M4">
    <property type="taxonomic scope" value="Eukaryota"/>
</dbReference>
<dbReference type="Proteomes" id="UP000054988">
    <property type="component" value="Unassembled WGS sequence"/>
</dbReference>
<proteinExistence type="predicted"/>
<evidence type="ECO:0000313" key="2">
    <source>
        <dbReference type="Proteomes" id="UP000054988"/>
    </source>
</evidence>
<reference evidence="1 2" key="1">
    <citation type="submission" date="2015-12" db="EMBL/GenBank/DDBJ databases">
        <title>Draft genome sequence of Moniliophthora roreri, the causal agent of frosty pod rot of cacao.</title>
        <authorList>
            <person name="Aime M.C."/>
            <person name="Diaz-Valderrama J.R."/>
            <person name="Kijpornyongpan T."/>
            <person name="Phillips-Mora W."/>
        </authorList>
    </citation>
    <scope>NUCLEOTIDE SEQUENCE [LARGE SCALE GENOMIC DNA]</scope>
    <source>
        <strain evidence="1 2">MCA 2952</strain>
    </source>
</reference>
<sequence>MPKKPAFTPKDPIEKLPLAVRKDIRDNYENNREEFEKTISDLLGTTFKLNLNPNEIWAYATDSNGGAGGVLAGYVNGFIYNLKRFIEKYGDDGKAHFNSAVSESELRVGVNTLGDDAQYIDCAVKDGVFWILFKHDGLAYNQDYIYDQMLAVVEAVPREGLSLRAKHDIDESWEEKIDDLKEEFATICAMPDITLDPNFEENFKALKAAPKDDDRWQETFGQATYDYFYSLKCQLESQGFKSDDMLQEGLAESLTAKKFVFRVIPKIKKSYNEIVIEDGVGYVQTIPENWWVNVSYAGEGLIDLL</sequence>
<gene>
    <name evidence="1" type="ORF">WG66_10582</name>
</gene>
<accession>A0A0W0FKL0</accession>